<sequence>MSTKKDVGKATSTRKSSTSTSKINAKTREESMDRKKKEKKEIPIKATSLKPKKSENKEVEPDTKPKVPKSSSKPSVDSKVTISKKKLSSDGPKTPSGSKISKTQFFPTKTMYSNALKDKDEKGAGDNIKRPVKEELSSKKSSQNTAPPKKTTTKTDKLEATRNVNKAKSLINVSNRTLADKTTPRSPIADLKKNGPVKILRSKQPPSLESNKSAYTSPDTSTISERPRTATLRKGSIVNANIVGPDAPRTLAKVKSPTPRSSEEEFNYEDDFDSYESDFEQYSSSSSNADNLSGEGTSSGSSSDQEVAPRELQSARRKVLSAGSEEERKLDSGHFDMPDFKHKQILDNIKESVEKENSNLMLSNNPASLSDEGFEEQKSLQMINFLDAQKKHEHRKSVEIKRKRGEEILSMIRLDTYSFTLFDLPPVPYDVFIKNYGSTNSVQIAVQTGEDDIDEDTQTDFVDMSTKWTQAPVAFSNIEEDDPQFWQTYKQDYLGVGNENCEESKWETTRFNEFSLNNFFSSAGNLVLRILEESRIGNINKLEKNSRAIPFSAGYISLNTSEDIFKDSTVKFVTFSCDIRGRIMTVHSRKSDGDSVLAVWRICDPEKPEAVYLSHGVSCCSFGPEKLGLVFAGLTSGMLSVWNLRRKKEEFGNSADFCTDIGCGHDSKIIGLYPIGDISDSSFNELSQTNEVRESDYLILIHN</sequence>
<feature type="compositionally biased region" description="Basic and acidic residues" evidence="1">
    <location>
        <begin position="26"/>
        <end position="43"/>
    </location>
</feature>
<dbReference type="EMBL" id="OU896713">
    <property type="protein sequence ID" value="CAH1175628.1"/>
    <property type="molecule type" value="Genomic_DNA"/>
</dbReference>
<evidence type="ECO:0000313" key="3">
    <source>
        <dbReference type="Proteomes" id="UP001153737"/>
    </source>
</evidence>
<feature type="compositionally biased region" description="Basic and acidic residues" evidence="1">
    <location>
        <begin position="116"/>
        <end position="138"/>
    </location>
</feature>
<dbReference type="PANTHER" id="PTHR16022:SF0">
    <property type="entry name" value="CYTOPLASMIC DYNEIN 2 INTERMEDIATE CHAIN 1"/>
    <property type="match status" value="1"/>
</dbReference>
<proteinExistence type="predicted"/>
<dbReference type="GO" id="GO:0005929">
    <property type="term" value="C:cilium"/>
    <property type="evidence" value="ECO:0007669"/>
    <property type="project" value="GOC"/>
</dbReference>
<dbReference type="GO" id="GO:0005868">
    <property type="term" value="C:cytoplasmic dynein complex"/>
    <property type="evidence" value="ECO:0007669"/>
    <property type="project" value="InterPro"/>
</dbReference>
<dbReference type="GO" id="GO:0045503">
    <property type="term" value="F:dynein light chain binding"/>
    <property type="evidence" value="ECO:0007669"/>
    <property type="project" value="InterPro"/>
</dbReference>
<feature type="compositionally biased region" description="Polar residues" evidence="1">
    <location>
        <begin position="204"/>
        <end position="224"/>
    </location>
</feature>
<feature type="compositionally biased region" description="Low complexity" evidence="1">
    <location>
        <begin position="68"/>
        <end position="81"/>
    </location>
</feature>
<feature type="compositionally biased region" description="Acidic residues" evidence="1">
    <location>
        <begin position="264"/>
        <end position="279"/>
    </location>
</feature>
<feature type="region of interest" description="Disordered" evidence="1">
    <location>
        <begin position="1"/>
        <end position="336"/>
    </location>
</feature>
<dbReference type="Proteomes" id="UP001153737">
    <property type="component" value="Chromosome 7"/>
</dbReference>
<dbReference type="InterPro" id="IPR042505">
    <property type="entry name" value="DYNC2I1"/>
</dbReference>
<feature type="compositionally biased region" description="Low complexity" evidence="1">
    <location>
        <begin position="280"/>
        <end position="303"/>
    </location>
</feature>
<name>A0A9P0DNN7_PHACE</name>
<reference evidence="2" key="2">
    <citation type="submission" date="2022-10" db="EMBL/GenBank/DDBJ databases">
        <authorList>
            <consortium name="ENA_rothamsted_submissions"/>
            <consortium name="culmorum"/>
            <person name="King R."/>
        </authorList>
    </citation>
    <scope>NUCLEOTIDE SEQUENCE</scope>
</reference>
<feature type="compositionally biased region" description="Low complexity" evidence="1">
    <location>
        <begin position="11"/>
        <end position="22"/>
    </location>
</feature>
<evidence type="ECO:0008006" key="4">
    <source>
        <dbReference type="Google" id="ProtNLM"/>
    </source>
</evidence>
<evidence type="ECO:0000256" key="1">
    <source>
        <dbReference type="SAM" id="MobiDB-lite"/>
    </source>
</evidence>
<reference evidence="2" key="1">
    <citation type="submission" date="2022-01" db="EMBL/GenBank/DDBJ databases">
        <authorList>
            <person name="King R."/>
        </authorList>
    </citation>
    <scope>NUCLEOTIDE SEQUENCE</scope>
</reference>
<dbReference type="GO" id="GO:0045504">
    <property type="term" value="F:dynein heavy chain binding"/>
    <property type="evidence" value="ECO:0007669"/>
    <property type="project" value="InterPro"/>
</dbReference>
<keyword evidence="3" id="KW-1185">Reference proteome</keyword>
<feature type="compositionally biased region" description="Basic and acidic residues" evidence="1">
    <location>
        <begin position="52"/>
        <end position="65"/>
    </location>
</feature>
<feature type="compositionally biased region" description="Polar residues" evidence="1">
    <location>
        <begin position="95"/>
        <end position="113"/>
    </location>
</feature>
<feature type="compositionally biased region" description="Basic and acidic residues" evidence="1">
    <location>
        <begin position="325"/>
        <end position="336"/>
    </location>
</feature>
<dbReference type="PANTHER" id="PTHR16022">
    <property type="entry name" value="WD REPEAT DOMAIN 60"/>
    <property type="match status" value="1"/>
</dbReference>
<evidence type="ECO:0000313" key="2">
    <source>
        <dbReference type="EMBL" id="CAH1175628.1"/>
    </source>
</evidence>
<dbReference type="GO" id="GO:0042073">
    <property type="term" value="P:intraciliary transport"/>
    <property type="evidence" value="ECO:0007669"/>
    <property type="project" value="InterPro"/>
</dbReference>
<dbReference type="OrthoDB" id="2162425at2759"/>
<organism evidence="2 3">
    <name type="scientific">Phaedon cochleariae</name>
    <name type="common">Mustard beetle</name>
    <dbReference type="NCBI Taxonomy" id="80249"/>
    <lineage>
        <taxon>Eukaryota</taxon>
        <taxon>Metazoa</taxon>
        <taxon>Ecdysozoa</taxon>
        <taxon>Arthropoda</taxon>
        <taxon>Hexapoda</taxon>
        <taxon>Insecta</taxon>
        <taxon>Pterygota</taxon>
        <taxon>Neoptera</taxon>
        <taxon>Endopterygota</taxon>
        <taxon>Coleoptera</taxon>
        <taxon>Polyphaga</taxon>
        <taxon>Cucujiformia</taxon>
        <taxon>Chrysomeloidea</taxon>
        <taxon>Chrysomelidae</taxon>
        <taxon>Chrysomelinae</taxon>
        <taxon>Chrysomelini</taxon>
        <taxon>Phaedon</taxon>
    </lineage>
</organism>
<dbReference type="AlphaFoldDB" id="A0A9P0DNN7"/>
<protein>
    <recommendedName>
        <fullName evidence="4">WD repeat-containing protein 60</fullName>
    </recommendedName>
</protein>
<feature type="compositionally biased region" description="Polar residues" evidence="1">
    <location>
        <begin position="162"/>
        <end position="177"/>
    </location>
</feature>
<accession>A0A9P0DNN7</accession>
<gene>
    <name evidence="2" type="ORF">PHAECO_LOCUS11466</name>
</gene>